<dbReference type="InterPro" id="IPR002078">
    <property type="entry name" value="Sigma_54_int"/>
</dbReference>
<reference evidence="6 7" key="1">
    <citation type="journal article" date="2019" name="Int. J. Syst. Evol. Microbiol.">
        <title>The Global Catalogue of Microorganisms (GCM) 10K type strain sequencing project: providing services to taxonomists for standard genome sequencing and annotation.</title>
        <authorList>
            <consortium name="The Broad Institute Genomics Platform"/>
            <consortium name="The Broad Institute Genome Sequencing Center for Infectious Disease"/>
            <person name="Wu L."/>
            <person name="Ma J."/>
        </authorList>
    </citation>
    <scope>NUCLEOTIDE SEQUENCE [LARGE SCALE GENOMIC DNA]</scope>
    <source>
        <strain evidence="6 7">JCM 15575</strain>
    </source>
</reference>
<dbReference type="SUPFAM" id="SSF46689">
    <property type="entry name" value="Homeodomain-like"/>
    <property type="match status" value="1"/>
</dbReference>
<keyword evidence="2" id="KW-0067">ATP-binding</keyword>
<dbReference type="InterPro" id="IPR029016">
    <property type="entry name" value="GAF-like_dom_sf"/>
</dbReference>
<keyword evidence="7" id="KW-1185">Reference proteome</keyword>
<proteinExistence type="predicted"/>
<dbReference type="Gene3D" id="1.10.8.60">
    <property type="match status" value="1"/>
</dbReference>
<dbReference type="Gene3D" id="1.10.10.60">
    <property type="entry name" value="Homeodomain-like"/>
    <property type="match status" value="1"/>
</dbReference>
<dbReference type="SUPFAM" id="SSF52540">
    <property type="entry name" value="P-loop containing nucleoside triphosphate hydrolases"/>
    <property type="match status" value="1"/>
</dbReference>
<dbReference type="InterPro" id="IPR058031">
    <property type="entry name" value="AAA_lid_NorR"/>
</dbReference>
<dbReference type="Proteomes" id="UP001500596">
    <property type="component" value="Unassembled WGS sequence"/>
</dbReference>
<dbReference type="InterPro" id="IPR027417">
    <property type="entry name" value="P-loop_NTPase"/>
</dbReference>
<sequence>MTTEFDPKLTESLKERVLGEAPGAADPQAEIISSWRRSQAALGDPGRIRDVPHVPDTLLDEHLLDMFGAPMNRFAQDLEGTGLAVLLADSRGQILHRWTEDRQARSHLDRVGTTRGAVLAENVVGTNGVGSVAATARPMQIRGTEHYAEIYRDAVCTGAPVFHPITGTLLAVVTLSCDLTPRTDLLKPLVKSMTTQLEQHVLSVEHPDARRMFHVFLEQSRRHALPVVAFGPQGVMIQSPQANALTPSDVAILRSIGDETGTAGRYVVELSGGTREVDITSVGNDNNVVVVGDRIRSSTSHAAPPPSPKLEGRSAEWLSARSEFEKLRAARTPVIVAGEVGVGKTTLALGVPYRTASIPSDRTLVDAAERHILGTREWLMQLRETATVPHDLVIRGVETLDGPALDGMRAVLEARGATGPTTLTMTTTDRSSVESMELQFGAQMVWLAPLRERAGDIPDLWRALRAAVAPGVRLDVDEAASRLIETYHWPGNVKELRQLVSQLASVTRTGPVTPRDLPPAMHAERSLTLIERVELEAIRKALHEANGNRSKAADILGLSRATVYRKMKAYRLGDG</sequence>
<keyword evidence="1" id="KW-0547">Nucleotide-binding</keyword>
<keyword evidence="3" id="KW-0805">Transcription regulation</keyword>
<dbReference type="Pfam" id="PF02954">
    <property type="entry name" value="HTH_8"/>
    <property type="match status" value="1"/>
</dbReference>
<gene>
    <name evidence="6" type="ORF">GCM10009807_06010</name>
</gene>
<accession>A0ABN2G382</accession>
<evidence type="ECO:0000256" key="4">
    <source>
        <dbReference type="ARBA" id="ARBA00023163"/>
    </source>
</evidence>
<dbReference type="Pfam" id="PF25601">
    <property type="entry name" value="AAA_lid_14"/>
    <property type="match status" value="1"/>
</dbReference>
<evidence type="ECO:0000313" key="7">
    <source>
        <dbReference type="Proteomes" id="UP001500596"/>
    </source>
</evidence>
<organism evidence="6 7">
    <name type="scientific">Microbacterium lacus</name>
    <dbReference type="NCBI Taxonomy" id="415217"/>
    <lineage>
        <taxon>Bacteria</taxon>
        <taxon>Bacillati</taxon>
        <taxon>Actinomycetota</taxon>
        <taxon>Actinomycetes</taxon>
        <taxon>Micrococcales</taxon>
        <taxon>Microbacteriaceae</taxon>
        <taxon>Microbacterium</taxon>
    </lineage>
</organism>
<dbReference type="PROSITE" id="PS50045">
    <property type="entry name" value="SIGMA54_INTERACT_4"/>
    <property type="match status" value="1"/>
</dbReference>
<name>A0ABN2G382_9MICO</name>
<dbReference type="EMBL" id="BAAAPK010000001">
    <property type="protein sequence ID" value="GAA1664615.1"/>
    <property type="molecule type" value="Genomic_DNA"/>
</dbReference>
<comment type="caution">
    <text evidence="6">The sequence shown here is derived from an EMBL/GenBank/DDBJ whole genome shotgun (WGS) entry which is preliminary data.</text>
</comment>
<evidence type="ECO:0000256" key="1">
    <source>
        <dbReference type="ARBA" id="ARBA00022741"/>
    </source>
</evidence>
<evidence type="ECO:0000256" key="2">
    <source>
        <dbReference type="ARBA" id="ARBA00022840"/>
    </source>
</evidence>
<evidence type="ECO:0000259" key="5">
    <source>
        <dbReference type="PROSITE" id="PS50045"/>
    </source>
</evidence>
<dbReference type="PANTHER" id="PTHR32071">
    <property type="entry name" value="TRANSCRIPTIONAL REGULATORY PROTEIN"/>
    <property type="match status" value="1"/>
</dbReference>
<dbReference type="PRINTS" id="PR01590">
    <property type="entry name" value="HTHFIS"/>
</dbReference>
<keyword evidence="4" id="KW-0804">Transcription</keyword>
<dbReference type="RefSeq" id="WP_344051464.1">
    <property type="nucleotide sequence ID" value="NZ_BAAAPK010000001.1"/>
</dbReference>
<feature type="domain" description="Sigma-54 factor interaction" evidence="5">
    <location>
        <begin position="351"/>
        <end position="505"/>
    </location>
</feature>
<evidence type="ECO:0000256" key="3">
    <source>
        <dbReference type="ARBA" id="ARBA00023015"/>
    </source>
</evidence>
<dbReference type="PANTHER" id="PTHR32071:SF81">
    <property type="entry name" value="PROPIONATE CATABOLISM OPERON REGULATORY PROTEIN"/>
    <property type="match status" value="1"/>
</dbReference>
<protein>
    <submittedName>
        <fullName evidence="6">Helix-turn-helix domain-containing protein</fullName>
    </submittedName>
</protein>
<dbReference type="InterPro" id="IPR009057">
    <property type="entry name" value="Homeodomain-like_sf"/>
</dbReference>
<dbReference type="InterPro" id="IPR002197">
    <property type="entry name" value="HTH_Fis"/>
</dbReference>
<evidence type="ECO:0000313" key="6">
    <source>
        <dbReference type="EMBL" id="GAA1664615.1"/>
    </source>
</evidence>
<dbReference type="Gene3D" id="3.30.450.40">
    <property type="match status" value="1"/>
</dbReference>